<evidence type="ECO:0000256" key="6">
    <source>
        <dbReference type="ARBA" id="ARBA00023136"/>
    </source>
</evidence>
<dbReference type="GO" id="GO:0022857">
    <property type="term" value="F:transmembrane transporter activity"/>
    <property type="evidence" value="ECO:0007669"/>
    <property type="project" value="InterPro"/>
</dbReference>
<keyword evidence="3" id="KW-1003">Cell membrane</keyword>
<keyword evidence="4 7" id="KW-0812">Transmembrane</keyword>
<evidence type="ECO:0000256" key="4">
    <source>
        <dbReference type="ARBA" id="ARBA00022692"/>
    </source>
</evidence>
<dbReference type="Pfam" id="PF02472">
    <property type="entry name" value="ExbD"/>
    <property type="match status" value="1"/>
</dbReference>
<reference evidence="9 10" key="1">
    <citation type="journal article" date="2020" name="Microorganisms">
        <title>Osmotic Adaptation and Compatible Solute Biosynthesis of Phototrophic Bacteria as Revealed from Genome Analyses.</title>
        <authorList>
            <person name="Imhoff J.F."/>
            <person name="Rahn T."/>
            <person name="Kunzel S."/>
            <person name="Keller A."/>
            <person name="Neulinger S.C."/>
        </authorList>
    </citation>
    <scope>NUCLEOTIDE SEQUENCE [LARGE SCALE GENOMIC DNA]</scope>
    <source>
        <strain evidence="9 10">DSM 21303</strain>
    </source>
</reference>
<comment type="subcellular location">
    <subcellularLocation>
        <location evidence="1">Cell membrane</location>
        <topology evidence="1">Single-pass membrane protein</topology>
    </subcellularLocation>
    <subcellularLocation>
        <location evidence="7">Cell membrane</location>
        <topology evidence="7">Single-pass type II membrane protein</topology>
    </subcellularLocation>
</comment>
<feature type="transmembrane region" description="Helical" evidence="8">
    <location>
        <begin position="16"/>
        <end position="34"/>
    </location>
</feature>
<accession>A0A9X0WLI3</accession>
<comment type="caution">
    <text evidence="9">The sequence shown here is derived from an EMBL/GenBank/DDBJ whole genome shotgun (WGS) entry which is preliminary data.</text>
</comment>
<proteinExistence type="inferred from homology"/>
<dbReference type="PANTHER" id="PTHR30558">
    <property type="entry name" value="EXBD MEMBRANE COMPONENT OF PMF-DRIVEN MACROMOLECULE IMPORT SYSTEM"/>
    <property type="match status" value="1"/>
</dbReference>
<dbReference type="GO" id="GO:0015031">
    <property type="term" value="P:protein transport"/>
    <property type="evidence" value="ECO:0007669"/>
    <property type="project" value="UniProtKB-KW"/>
</dbReference>
<evidence type="ECO:0000313" key="10">
    <source>
        <dbReference type="Proteomes" id="UP001138802"/>
    </source>
</evidence>
<organism evidence="9 10">
    <name type="scientific">Thiocapsa imhoffii</name>
    <dbReference type="NCBI Taxonomy" id="382777"/>
    <lineage>
        <taxon>Bacteria</taxon>
        <taxon>Pseudomonadati</taxon>
        <taxon>Pseudomonadota</taxon>
        <taxon>Gammaproteobacteria</taxon>
        <taxon>Chromatiales</taxon>
        <taxon>Chromatiaceae</taxon>
        <taxon>Thiocapsa</taxon>
    </lineage>
</organism>
<dbReference type="EMBL" id="NRSD01000022">
    <property type="protein sequence ID" value="MBK1646282.1"/>
    <property type="molecule type" value="Genomic_DNA"/>
</dbReference>
<evidence type="ECO:0000256" key="2">
    <source>
        <dbReference type="ARBA" id="ARBA00005811"/>
    </source>
</evidence>
<keyword evidence="7" id="KW-0653">Protein transport</keyword>
<dbReference type="Gene3D" id="3.30.420.270">
    <property type="match status" value="1"/>
</dbReference>
<evidence type="ECO:0000256" key="3">
    <source>
        <dbReference type="ARBA" id="ARBA00022475"/>
    </source>
</evidence>
<evidence type="ECO:0000313" key="9">
    <source>
        <dbReference type="EMBL" id="MBK1646282.1"/>
    </source>
</evidence>
<dbReference type="InterPro" id="IPR003400">
    <property type="entry name" value="ExbD"/>
</dbReference>
<keyword evidence="5 8" id="KW-1133">Transmembrane helix</keyword>
<evidence type="ECO:0000256" key="8">
    <source>
        <dbReference type="SAM" id="Phobius"/>
    </source>
</evidence>
<dbReference type="RefSeq" id="WP_200389091.1">
    <property type="nucleotide sequence ID" value="NZ_NRSD01000022.1"/>
</dbReference>
<evidence type="ECO:0000256" key="7">
    <source>
        <dbReference type="RuleBase" id="RU003879"/>
    </source>
</evidence>
<dbReference type="Proteomes" id="UP001138802">
    <property type="component" value="Unassembled WGS sequence"/>
</dbReference>
<evidence type="ECO:0000256" key="5">
    <source>
        <dbReference type="ARBA" id="ARBA00022989"/>
    </source>
</evidence>
<keyword evidence="10" id="KW-1185">Reference proteome</keyword>
<comment type="similarity">
    <text evidence="2 7">Belongs to the ExbD/TolR family.</text>
</comment>
<keyword evidence="6 8" id="KW-0472">Membrane</keyword>
<evidence type="ECO:0000256" key="1">
    <source>
        <dbReference type="ARBA" id="ARBA00004162"/>
    </source>
</evidence>
<gene>
    <name evidence="9" type="ORF">CKO25_16840</name>
</gene>
<dbReference type="GO" id="GO:0005886">
    <property type="term" value="C:plasma membrane"/>
    <property type="evidence" value="ECO:0007669"/>
    <property type="project" value="UniProtKB-SubCell"/>
</dbReference>
<evidence type="ECO:0008006" key="11">
    <source>
        <dbReference type="Google" id="ProtNLM"/>
    </source>
</evidence>
<keyword evidence="7" id="KW-0813">Transport</keyword>
<dbReference type="AlphaFoldDB" id="A0A9X0WLI3"/>
<protein>
    <recommendedName>
        <fullName evidence="11">Biopolymer transporter ExbD</fullName>
    </recommendedName>
</protein>
<sequence>MRLTRPRAKTDHEENLIPLINIVFLLLIFFMLAGRLAPSDSMALEPPHADAQQRAGTTQVLVSIGATGQISLGGEPLAPEALAEPLSATWSEDARALQIKADAALDAVDFIALLDRFRAAGAEEIELLTLPRGN</sequence>
<name>A0A9X0WLI3_9GAMM</name>